<keyword evidence="2" id="KW-0964">Secreted</keyword>
<protein>
    <submittedName>
        <fullName evidence="10">WC11 protein</fullName>
    </submittedName>
</protein>
<keyword evidence="8" id="KW-1133">Transmembrane helix</keyword>
<evidence type="ECO:0000256" key="4">
    <source>
        <dbReference type="ARBA" id="ARBA00022737"/>
    </source>
</evidence>
<feature type="transmembrane region" description="Helical" evidence="8">
    <location>
        <begin position="270"/>
        <end position="293"/>
    </location>
</feature>
<comment type="caution">
    <text evidence="7">Lacks conserved residue(s) required for the propagation of feature annotation.</text>
</comment>
<keyword evidence="8" id="KW-0472">Membrane</keyword>
<evidence type="ECO:0000256" key="8">
    <source>
        <dbReference type="SAM" id="Phobius"/>
    </source>
</evidence>
<keyword evidence="8" id="KW-0812">Transmembrane</keyword>
<dbReference type="SMART" id="SM00202">
    <property type="entry name" value="SR"/>
    <property type="match status" value="2"/>
</dbReference>
<keyword evidence="6" id="KW-0325">Glycoprotein</keyword>
<dbReference type="Gene3D" id="3.10.250.10">
    <property type="entry name" value="SRCR-like domain"/>
    <property type="match status" value="2"/>
</dbReference>
<evidence type="ECO:0000256" key="3">
    <source>
        <dbReference type="ARBA" id="ARBA00022729"/>
    </source>
</evidence>
<feature type="disulfide bond" evidence="7">
    <location>
        <begin position="169"/>
        <end position="230"/>
    </location>
</feature>
<evidence type="ECO:0000256" key="6">
    <source>
        <dbReference type="ARBA" id="ARBA00023180"/>
    </source>
</evidence>
<feature type="disulfide bond" evidence="7">
    <location>
        <begin position="200"/>
        <end position="210"/>
    </location>
</feature>
<dbReference type="EMBL" id="VWPX01001092">
    <property type="protein sequence ID" value="NWI08643.1"/>
    <property type="molecule type" value="Genomic_DNA"/>
</dbReference>
<dbReference type="GO" id="GO:0016020">
    <property type="term" value="C:membrane"/>
    <property type="evidence" value="ECO:0007669"/>
    <property type="project" value="InterPro"/>
</dbReference>
<dbReference type="Proteomes" id="UP000545332">
    <property type="component" value="Unassembled WGS sequence"/>
</dbReference>
<dbReference type="Pfam" id="PF00530">
    <property type="entry name" value="SRCR"/>
    <property type="match status" value="2"/>
</dbReference>
<evidence type="ECO:0000259" key="9">
    <source>
        <dbReference type="PROSITE" id="PS50287"/>
    </source>
</evidence>
<keyword evidence="5 7" id="KW-1015">Disulfide bond</keyword>
<dbReference type="PANTHER" id="PTHR19331">
    <property type="entry name" value="SCAVENGER RECEPTOR DOMAIN-CONTAINING"/>
    <property type="match status" value="1"/>
</dbReference>
<feature type="domain" description="SRCR" evidence="9">
    <location>
        <begin position="5"/>
        <end position="105"/>
    </location>
</feature>
<dbReference type="InterPro" id="IPR001190">
    <property type="entry name" value="SRCR"/>
</dbReference>
<keyword evidence="3" id="KW-0732">Signal</keyword>
<dbReference type="InterPro" id="IPR036772">
    <property type="entry name" value="SRCR-like_dom_sf"/>
</dbReference>
<feature type="disulfide bond" evidence="7">
    <location>
        <begin position="29"/>
        <end position="93"/>
    </location>
</feature>
<keyword evidence="11" id="KW-1185">Reference proteome</keyword>
<feature type="non-terminal residue" evidence="10">
    <location>
        <position position="303"/>
    </location>
</feature>
<dbReference type="OrthoDB" id="536948at2759"/>
<dbReference type="SUPFAM" id="SSF56487">
    <property type="entry name" value="SRCR-like"/>
    <property type="match status" value="2"/>
</dbReference>
<organism evidence="10 11">
    <name type="scientific">Crypturellus soui</name>
    <dbReference type="NCBI Taxonomy" id="458187"/>
    <lineage>
        <taxon>Eukaryota</taxon>
        <taxon>Metazoa</taxon>
        <taxon>Chordata</taxon>
        <taxon>Craniata</taxon>
        <taxon>Vertebrata</taxon>
        <taxon>Euteleostomi</taxon>
        <taxon>Archelosauria</taxon>
        <taxon>Archosauria</taxon>
        <taxon>Dinosauria</taxon>
        <taxon>Saurischia</taxon>
        <taxon>Theropoda</taxon>
        <taxon>Coelurosauria</taxon>
        <taxon>Aves</taxon>
        <taxon>Palaeognathae</taxon>
        <taxon>Tinamiformes</taxon>
        <taxon>Tinamidae</taxon>
        <taxon>Crypturellus</taxon>
    </lineage>
</organism>
<dbReference type="PRINTS" id="PR00258">
    <property type="entry name" value="SPERACTRCPTR"/>
</dbReference>
<gene>
    <name evidence="10" type="primary">Wc11</name>
    <name evidence="10" type="ORF">CRYSOU_R07410</name>
</gene>
<reference evidence="10 11" key="1">
    <citation type="submission" date="2019-09" db="EMBL/GenBank/DDBJ databases">
        <title>Bird 10,000 Genomes (B10K) Project - Family phase.</title>
        <authorList>
            <person name="Zhang G."/>
        </authorList>
    </citation>
    <scope>NUCLEOTIDE SEQUENCE [LARGE SCALE GENOMIC DNA]</scope>
    <source>
        <strain evidence="10">B10K-MSB-42743</strain>
        <tissue evidence="10">Heart</tissue>
    </source>
</reference>
<comment type="subcellular location">
    <subcellularLocation>
        <location evidence="1">Secreted</location>
    </subcellularLocation>
</comment>
<dbReference type="FunFam" id="3.10.250.10:FF:000002">
    <property type="entry name" value="Scavenger receptor cysteine-rich type 1 protein M130"/>
    <property type="match status" value="1"/>
</dbReference>
<dbReference type="PANTHER" id="PTHR19331:SF22">
    <property type="entry name" value="DELETED IN MALIGNANT BRAIN TUMORS 1 PROTEIN"/>
    <property type="match status" value="1"/>
</dbReference>
<keyword evidence="4" id="KW-0677">Repeat</keyword>
<evidence type="ECO:0000313" key="11">
    <source>
        <dbReference type="Proteomes" id="UP000545332"/>
    </source>
</evidence>
<proteinExistence type="predicted"/>
<dbReference type="FunFam" id="3.10.250.10:FF:000012">
    <property type="entry name" value="CD163 molecule like 1"/>
    <property type="match status" value="1"/>
</dbReference>
<evidence type="ECO:0000256" key="2">
    <source>
        <dbReference type="ARBA" id="ARBA00022525"/>
    </source>
</evidence>
<name>A0A7K4JX23_9AVES</name>
<sequence>EFMALKLENRDGCSGRLQVFYNGTWGRVCSNSMTPSTVSLVCKQLGCGDGGFLETDLPYGKVSGRTWLDRVECGKRNSSFWQCPSAPWNPQSCDDQQEETHISCSGRRPETHPALAAECPNSTSCTEMEKIRVIGGEDGCSGRVEVWHRGAWGTVCDDSWDKKDAEVACRQLGCGPAISALGKATFGEGTGPIWLQQVECRGTERSLWDCKVPCGNSGACQHKEDAAVNCSGEWQCLVPLFGDMFPQLGSCRTPELLRVGMSLQRKSGGVSVPVVICIILGAMLCLLLALLAGQVQSARAQRR</sequence>
<evidence type="ECO:0000256" key="5">
    <source>
        <dbReference type="ARBA" id="ARBA00023157"/>
    </source>
</evidence>
<feature type="disulfide bond" evidence="7">
    <location>
        <begin position="156"/>
        <end position="220"/>
    </location>
</feature>
<evidence type="ECO:0000256" key="1">
    <source>
        <dbReference type="ARBA" id="ARBA00004613"/>
    </source>
</evidence>
<evidence type="ECO:0000313" key="10">
    <source>
        <dbReference type="EMBL" id="NWI08643.1"/>
    </source>
</evidence>
<feature type="non-terminal residue" evidence="10">
    <location>
        <position position="1"/>
    </location>
</feature>
<feature type="disulfide bond" evidence="7">
    <location>
        <begin position="73"/>
        <end position="83"/>
    </location>
</feature>
<dbReference type="AlphaFoldDB" id="A0A7K4JX23"/>
<feature type="domain" description="SRCR" evidence="9">
    <location>
        <begin position="131"/>
        <end position="231"/>
    </location>
</feature>
<dbReference type="PROSITE" id="PS00420">
    <property type="entry name" value="SRCR_1"/>
    <property type="match status" value="1"/>
</dbReference>
<comment type="caution">
    <text evidence="10">The sequence shown here is derived from an EMBL/GenBank/DDBJ whole genome shotgun (WGS) entry which is preliminary data.</text>
</comment>
<evidence type="ECO:0000256" key="7">
    <source>
        <dbReference type="PROSITE-ProRule" id="PRU00196"/>
    </source>
</evidence>
<accession>A0A7K4JX23</accession>
<dbReference type="PROSITE" id="PS50287">
    <property type="entry name" value="SRCR_2"/>
    <property type="match status" value="2"/>
</dbReference>